<dbReference type="OrthoDB" id="4207253at2759"/>
<dbReference type="InterPro" id="IPR011989">
    <property type="entry name" value="ARM-like"/>
</dbReference>
<dbReference type="PANTHER" id="PTHR46844">
    <property type="entry name" value="SLR5058 PROTEIN"/>
    <property type="match status" value="1"/>
</dbReference>
<dbReference type="SUPFAM" id="SSF48371">
    <property type="entry name" value="ARM repeat"/>
    <property type="match status" value="1"/>
</dbReference>
<evidence type="ECO:0000313" key="3">
    <source>
        <dbReference type="EMBL" id="KAF7502799.1"/>
    </source>
</evidence>
<dbReference type="Pfam" id="PF13646">
    <property type="entry name" value="HEAT_2"/>
    <property type="match status" value="3"/>
</dbReference>
<dbReference type="SUPFAM" id="SSF53474">
    <property type="entry name" value="alpha/beta-Hydrolases"/>
    <property type="match status" value="1"/>
</dbReference>
<accession>A0A8H7A7H4</accession>
<dbReference type="EMBL" id="JAACFV010000218">
    <property type="protein sequence ID" value="KAF7502799.1"/>
    <property type="molecule type" value="Genomic_DNA"/>
</dbReference>
<dbReference type="Proteomes" id="UP000606974">
    <property type="component" value="Unassembled WGS sequence"/>
</dbReference>
<dbReference type="Pfam" id="PF05729">
    <property type="entry name" value="NACHT"/>
    <property type="match status" value="1"/>
</dbReference>
<name>A0A8H7A7H4_9EURO</name>
<feature type="transmembrane region" description="Helical" evidence="1">
    <location>
        <begin position="20"/>
        <end position="38"/>
    </location>
</feature>
<evidence type="ECO:0000313" key="4">
    <source>
        <dbReference type="Proteomes" id="UP000606974"/>
    </source>
</evidence>
<dbReference type="PROSITE" id="PS50837">
    <property type="entry name" value="NACHT"/>
    <property type="match status" value="1"/>
</dbReference>
<comment type="caution">
    <text evidence="3">The sequence shown here is derived from an EMBL/GenBank/DDBJ whole genome shotgun (WGS) entry which is preliminary data.</text>
</comment>
<dbReference type="InterPro" id="IPR007111">
    <property type="entry name" value="NACHT_NTPase"/>
</dbReference>
<proteinExistence type="predicted"/>
<evidence type="ECO:0000256" key="1">
    <source>
        <dbReference type="SAM" id="Phobius"/>
    </source>
</evidence>
<dbReference type="Gene3D" id="3.40.50.300">
    <property type="entry name" value="P-loop containing nucleotide triphosphate hydrolases"/>
    <property type="match status" value="1"/>
</dbReference>
<dbReference type="InterPro" id="IPR029058">
    <property type="entry name" value="AB_hydrolase_fold"/>
</dbReference>
<protein>
    <recommendedName>
        <fullName evidence="2">NACHT domain-containing protein</fullName>
    </recommendedName>
</protein>
<keyword evidence="1" id="KW-1133">Transmembrane helix</keyword>
<dbReference type="Pfam" id="PF23238">
    <property type="entry name" value="DUF7068"/>
    <property type="match status" value="1"/>
</dbReference>
<dbReference type="SUPFAM" id="SSF52540">
    <property type="entry name" value="P-loop containing nucleoside triphosphate hydrolases"/>
    <property type="match status" value="1"/>
</dbReference>
<dbReference type="PANTHER" id="PTHR46844:SF1">
    <property type="entry name" value="SLR5058 PROTEIN"/>
    <property type="match status" value="1"/>
</dbReference>
<keyword evidence="1" id="KW-0812">Transmembrane</keyword>
<organism evidence="3 4">
    <name type="scientific">Endocarpon pusillum</name>
    <dbReference type="NCBI Taxonomy" id="364733"/>
    <lineage>
        <taxon>Eukaryota</taxon>
        <taxon>Fungi</taxon>
        <taxon>Dikarya</taxon>
        <taxon>Ascomycota</taxon>
        <taxon>Pezizomycotina</taxon>
        <taxon>Eurotiomycetes</taxon>
        <taxon>Chaetothyriomycetidae</taxon>
        <taxon>Verrucariales</taxon>
        <taxon>Verrucariaceae</taxon>
        <taxon>Endocarpon</taxon>
    </lineage>
</organism>
<dbReference type="InterPro" id="IPR055496">
    <property type="entry name" value="DUF7068"/>
</dbReference>
<keyword evidence="1" id="KW-0472">Membrane</keyword>
<keyword evidence="4" id="KW-1185">Reference proteome</keyword>
<dbReference type="Gene3D" id="1.25.10.10">
    <property type="entry name" value="Leucine-rich Repeat Variant"/>
    <property type="match status" value="3"/>
</dbReference>
<feature type="domain" description="NACHT" evidence="2">
    <location>
        <begin position="460"/>
        <end position="590"/>
    </location>
</feature>
<sequence>MAQQTMDSVNLSQDMSPTQWATILCVLAGAICSYLLFYPSACPKPALSPAEHTLDPTPSAQAGVRLIQVKLDRDDADTDIDIIAIHGLDTTSRDTWTWKSPQDPKNKEKWVNWLHPGMLPECVDWARIFMCDWPAGLLEPPGSVKKTIEEYALLLLEGIQRELFKDGARRQDRPIVFIASCLGGIILTKALVRADDKRSGYYSLRKAARGIVFLATPFRGTSFQDVAAWAEPGLKAQALIQGRGVSKLLDSVKGSSTFDLEELVRQFTQLCQDKHNPCEVFNFYECKTTSLPLKVFPWLPALFRHEKQLVDRASATLDIIPDPLPLDRRHSLTNKFSSPECADYKRVAEKIRQMVRTIRAGTLLEQADAWIRNKHYNTEKLRIERLSGNLLSMDQCYINLAIVEQSGQDAVPSNEGDAKSSPFSLFARQKVETPDKTIQVELPTIFNQRQSRDGGTIRPRRILIQGRAGVGKTTLCKKMVHDFIHHGTWTGLFDRLLWVPLRTLKQRRDGPYNFGKLFRNEYFGQRKDEDGQRLADALWDAALQSSDRTLFILDGLDEVSEEWNRDDDMSRFLETLLDQPNAIITSRPSGILPAGLRPVDLKLETIGFYPDQVKAYLDADPNMKPRANEVQSFLQEHWLIQDLVRIPIQLDALCYTWDDFGHGAEPDTMTGIYQAIEQKLWKKDAIILEKKQDGELVTPFHIGTSDVGELVEDEIYFLQGLAFTGLHNDVIDFTPLHLNAIYRQFKRRSILLRKTLPKLSFLRTSDPASNFEHRNYHFIHLTFQEYFAAQYFVRQWKAKESLQCLELKSKKIHQNQIPPTRFLQKQKYSARYDVFWRFVAGLLDKTGNVEPFIDMIENEPLDLLGPTHQRLVMHCLSEISGDLRLRADIQQRLSKWLLFECWFYHSAEIASEVECPEQALSTLFSEGSDRIDVILRSLSRRATLPPSIIAQVAARLEDKEVLVRQAAVRALSHRSTLSEEILAAVAARLEDKERYVREATVEALGSQSTLPEEILAAVAARLKDNDRTVREVAVDALISRSTLPESILAIMIEQFKDKEWFINWAASKTLSSQSILPEEILTVVVMHLKEQSAQQAAARVLESQLILPEKILAAIAAQLNDKKKDVRWAAITALGSRSILPEDILAAVAVQLKDKEESIQRAAINTLGSRSILPEEILAAVVAQLKDKKEFVREAAVEALGSRSTLPEEILEAIAARLEDEKRYVREAAVKALGRRSTLPEEILAAVAARLKDNEEEVRWAATKALGSRSTLSEETLAAVAAQLEDRTTYVRQTAVRALGSQSTLPEEILVAVAARLEDKQRYVREATVEALRSQSTLPEEILAAVAARLEDEEKRVRWAAEDMLRRHKSFYCSLLSSPHAIFLYKTVLRRSFKEQLSWYIDDSHFCINMPEGIMMIPIDSQHIDVRAIISEGPPSELLSICGSCSELARIIKPCGG</sequence>
<dbReference type="InterPro" id="IPR016024">
    <property type="entry name" value="ARM-type_fold"/>
</dbReference>
<evidence type="ECO:0000259" key="2">
    <source>
        <dbReference type="PROSITE" id="PS50837"/>
    </source>
</evidence>
<dbReference type="InterPro" id="IPR027417">
    <property type="entry name" value="P-loop_NTPase"/>
</dbReference>
<reference evidence="3" key="1">
    <citation type="submission" date="2020-02" db="EMBL/GenBank/DDBJ databases">
        <authorList>
            <person name="Palmer J.M."/>
        </authorList>
    </citation>
    <scope>NUCLEOTIDE SEQUENCE</scope>
    <source>
        <strain evidence="3">EPUS1.4</strain>
        <tissue evidence="3">Thallus</tissue>
    </source>
</reference>
<gene>
    <name evidence="3" type="ORF">GJ744_005036</name>
</gene>